<comment type="caution">
    <text evidence="2">The sequence shown here is derived from an EMBL/GenBank/DDBJ whole genome shotgun (WGS) entry which is preliminary data.</text>
</comment>
<evidence type="ECO:0000256" key="1">
    <source>
        <dbReference type="SAM" id="MobiDB-lite"/>
    </source>
</evidence>
<reference evidence="2 3" key="1">
    <citation type="submission" date="2019-06" db="EMBL/GenBank/DDBJ databases">
        <title>Draft genomes of female and male turbot (Scophthalmus maximus).</title>
        <authorList>
            <person name="Xu H."/>
            <person name="Xu X.-W."/>
            <person name="Shao C."/>
            <person name="Chen S."/>
        </authorList>
    </citation>
    <scope>NUCLEOTIDE SEQUENCE [LARGE SCALE GENOMIC DNA]</scope>
    <source>
        <strain evidence="2">Ysfricsl-2016a</strain>
        <tissue evidence="2">Blood</tissue>
    </source>
</reference>
<feature type="compositionally biased region" description="Polar residues" evidence="1">
    <location>
        <begin position="1"/>
        <end position="10"/>
    </location>
</feature>
<gene>
    <name evidence="2" type="ORF">F2P81_011374</name>
</gene>
<dbReference type="Proteomes" id="UP000438429">
    <property type="component" value="Unassembled WGS sequence"/>
</dbReference>
<organism evidence="2 3">
    <name type="scientific">Scophthalmus maximus</name>
    <name type="common">Turbot</name>
    <name type="synonym">Psetta maxima</name>
    <dbReference type="NCBI Taxonomy" id="52904"/>
    <lineage>
        <taxon>Eukaryota</taxon>
        <taxon>Metazoa</taxon>
        <taxon>Chordata</taxon>
        <taxon>Craniata</taxon>
        <taxon>Vertebrata</taxon>
        <taxon>Euteleostomi</taxon>
        <taxon>Actinopterygii</taxon>
        <taxon>Neopterygii</taxon>
        <taxon>Teleostei</taxon>
        <taxon>Neoteleostei</taxon>
        <taxon>Acanthomorphata</taxon>
        <taxon>Carangaria</taxon>
        <taxon>Pleuronectiformes</taxon>
        <taxon>Pleuronectoidei</taxon>
        <taxon>Scophthalmidae</taxon>
        <taxon>Scophthalmus</taxon>
    </lineage>
</organism>
<evidence type="ECO:0000313" key="3">
    <source>
        <dbReference type="Proteomes" id="UP000438429"/>
    </source>
</evidence>
<dbReference type="AlphaFoldDB" id="A0A6A4T1E3"/>
<accession>A0A6A4T1E3</accession>
<proteinExistence type="predicted"/>
<evidence type="ECO:0000313" key="2">
    <source>
        <dbReference type="EMBL" id="KAF0036062.1"/>
    </source>
</evidence>
<dbReference type="EMBL" id="VEVO01000010">
    <property type="protein sequence ID" value="KAF0036062.1"/>
    <property type="molecule type" value="Genomic_DNA"/>
</dbReference>
<feature type="compositionally biased region" description="Basic and acidic residues" evidence="1">
    <location>
        <begin position="13"/>
        <end position="22"/>
    </location>
</feature>
<sequence>MKSMANQGQEETSEQREKRREKVKVKERTMAYEAEERGEAAGIDMFFWQLLPRFKLFSCQLNSGRIRSHRDESGRITCYCYKQSP</sequence>
<feature type="region of interest" description="Disordered" evidence="1">
    <location>
        <begin position="1"/>
        <end position="22"/>
    </location>
</feature>
<protein>
    <submittedName>
        <fullName evidence="2">Uncharacterized protein</fullName>
    </submittedName>
</protein>
<name>A0A6A4T1E3_SCOMX</name>